<dbReference type="AlphaFoldDB" id="A0A6A4PR74"/>
<feature type="transmembrane region" description="Helical" evidence="1">
    <location>
        <begin position="5"/>
        <end position="25"/>
    </location>
</feature>
<evidence type="ECO:0000313" key="3">
    <source>
        <dbReference type="Proteomes" id="UP000447434"/>
    </source>
</evidence>
<proteinExistence type="predicted"/>
<gene>
    <name evidence="2" type="ORF">Lalb_Chr11g0066711</name>
</gene>
<organism evidence="2 3">
    <name type="scientific">Lupinus albus</name>
    <name type="common">White lupine</name>
    <name type="synonym">Lupinus termis</name>
    <dbReference type="NCBI Taxonomy" id="3870"/>
    <lineage>
        <taxon>Eukaryota</taxon>
        <taxon>Viridiplantae</taxon>
        <taxon>Streptophyta</taxon>
        <taxon>Embryophyta</taxon>
        <taxon>Tracheophyta</taxon>
        <taxon>Spermatophyta</taxon>
        <taxon>Magnoliopsida</taxon>
        <taxon>eudicotyledons</taxon>
        <taxon>Gunneridae</taxon>
        <taxon>Pentapetalae</taxon>
        <taxon>rosids</taxon>
        <taxon>fabids</taxon>
        <taxon>Fabales</taxon>
        <taxon>Fabaceae</taxon>
        <taxon>Papilionoideae</taxon>
        <taxon>50 kb inversion clade</taxon>
        <taxon>genistoids sensu lato</taxon>
        <taxon>core genistoids</taxon>
        <taxon>Genisteae</taxon>
        <taxon>Lupinus</taxon>
    </lineage>
</organism>
<keyword evidence="1" id="KW-0812">Transmembrane</keyword>
<sequence>MMYLILFFCHSLPFYLFLCIFFFPFNPMCTLFPLTATGLFNLSLSELLLLLLIEP</sequence>
<keyword evidence="3" id="KW-1185">Reference proteome</keyword>
<name>A0A6A4PR74_LUPAL</name>
<evidence type="ECO:0000313" key="2">
    <source>
        <dbReference type="EMBL" id="KAE9604000.1"/>
    </source>
</evidence>
<protein>
    <submittedName>
        <fullName evidence="2">Uncharacterized protein</fullName>
    </submittedName>
</protein>
<feature type="transmembrane region" description="Helical" evidence="1">
    <location>
        <begin position="31"/>
        <end position="53"/>
    </location>
</feature>
<accession>A0A6A4PR74</accession>
<comment type="caution">
    <text evidence="2">The sequence shown here is derived from an EMBL/GenBank/DDBJ whole genome shotgun (WGS) entry which is preliminary data.</text>
</comment>
<keyword evidence="1" id="KW-0472">Membrane</keyword>
<keyword evidence="1" id="KW-1133">Transmembrane helix</keyword>
<reference evidence="3" key="1">
    <citation type="journal article" date="2020" name="Nat. Commun.">
        <title>Genome sequence of the cluster root forming white lupin.</title>
        <authorList>
            <person name="Hufnagel B."/>
            <person name="Marques A."/>
            <person name="Soriano A."/>
            <person name="Marques L."/>
            <person name="Divol F."/>
            <person name="Doumas P."/>
            <person name="Sallet E."/>
            <person name="Mancinotti D."/>
            <person name="Carrere S."/>
            <person name="Marande W."/>
            <person name="Arribat S."/>
            <person name="Keller J."/>
            <person name="Huneau C."/>
            <person name="Blein T."/>
            <person name="Aime D."/>
            <person name="Laguerre M."/>
            <person name="Taylor J."/>
            <person name="Schubert V."/>
            <person name="Nelson M."/>
            <person name="Geu-Flores F."/>
            <person name="Crespi M."/>
            <person name="Gallardo-Guerrero K."/>
            <person name="Delaux P.-M."/>
            <person name="Salse J."/>
            <person name="Berges H."/>
            <person name="Guyot R."/>
            <person name="Gouzy J."/>
            <person name="Peret B."/>
        </authorList>
    </citation>
    <scope>NUCLEOTIDE SEQUENCE [LARGE SCALE GENOMIC DNA]</scope>
    <source>
        <strain evidence="3">cv. Amiga</strain>
    </source>
</reference>
<dbReference type="EMBL" id="WOCE01000011">
    <property type="protein sequence ID" value="KAE9604000.1"/>
    <property type="molecule type" value="Genomic_DNA"/>
</dbReference>
<dbReference type="Proteomes" id="UP000447434">
    <property type="component" value="Chromosome 11"/>
</dbReference>
<evidence type="ECO:0000256" key="1">
    <source>
        <dbReference type="SAM" id="Phobius"/>
    </source>
</evidence>